<dbReference type="GO" id="GO:0006487">
    <property type="term" value="P:protein N-linked glycosylation"/>
    <property type="evidence" value="ECO:0007669"/>
    <property type="project" value="TreeGrafter"/>
</dbReference>
<dbReference type="Gene3D" id="1.50.10.10">
    <property type="match status" value="1"/>
</dbReference>
<evidence type="ECO:0000256" key="3">
    <source>
        <dbReference type="ARBA" id="ARBA00023295"/>
    </source>
</evidence>
<dbReference type="EMBL" id="JACCCC010000001">
    <property type="protein sequence ID" value="NYE50295.1"/>
    <property type="molecule type" value="Genomic_DNA"/>
</dbReference>
<feature type="region of interest" description="Disordered" evidence="4">
    <location>
        <begin position="25"/>
        <end position="45"/>
    </location>
</feature>
<name>A0A852U468_9ACTN</name>
<gene>
    <name evidence="6" type="ORF">HDA32_005415</name>
</gene>
<dbReference type="PANTHER" id="PTHR10412">
    <property type="entry name" value="MANNOSYL-OLIGOSACCHARIDE GLUCOSIDASE"/>
    <property type="match status" value="1"/>
</dbReference>
<proteinExistence type="inferred from homology"/>
<evidence type="ECO:0000313" key="6">
    <source>
        <dbReference type="EMBL" id="NYE50295.1"/>
    </source>
</evidence>
<reference evidence="6 7" key="1">
    <citation type="submission" date="2020-07" db="EMBL/GenBank/DDBJ databases">
        <title>Sequencing the genomes of 1000 actinobacteria strains.</title>
        <authorList>
            <person name="Klenk H.-P."/>
        </authorList>
    </citation>
    <scope>NUCLEOTIDE SEQUENCE [LARGE SCALE GENOMIC DNA]</scope>
    <source>
        <strain evidence="6 7">CXB654</strain>
    </source>
</reference>
<evidence type="ECO:0000256" key="2">
    <source>
        <dbReference type="ARBA" id="ARBA00022801"/>
    </source>
</evidence>
<protein>
    <recommendedName>
        <fullName evidence="5">Mannosylglycerate hydrolase MGH1-like glycoside hydrolase domain-containing protein</fullName>
    </recommendedName>
</protein>
<sequence>MTPDPTLTEAAEVGGAVGAVPAEPARTGAAGTAGPPETSGATGLAGSAVDGVVDTAVDTTVDTTVDVERLRRDATRVLLGNWTGSSTLPSRTLYPHQWSWDSAFIALGLRHVSPYRAQRELESMLGAQWADGRLPHIAFHQATPHGAYFPGPEFWRSGDSGAGAPAGVPTSGIVQPPVHALAAWETHLADPEESERRGFLARVHPRLAAWHRYLSKRRGLGGRGLAAIVHPWESGMDNSPAWDAPLARVVPAPAGTFQRRDLDHADVGDRPTDLDYGRYVRLAADYRDHDYDDGATPFAFAVEDPSFNALLVLSEHALARIAEVLDLDPEPHEARAAELTAAMVGTLYDPDAGLFLCRDLINGEPIREYGAAGLVPLAVPGLPVAGELLRTALGERFRVGRVHLVPSYDLTGHAFEPGRYWRGPGWFNVSWLVHRGLIRHGAVGQAAALRASMLASAARTGFAEYVDPHSGEGHGSRDFSWTAATTLDLLAEGESR</sequence>
<keyword evidence="2" id="KW-0378">Hydrolase</keyword>
<dbReference type="AlphaFoldDB" id="A0A852U468"/>
<evidence type="ECO:0000256" key="4">
    <source>
        <dbReference type="SAM" id="MobiDB-lite"/>
    </source>
</evidence>
<dbReference type="PANTHER" id="PTHR10412:SF11">
    <property type="entry name" value="MANNOSYL-OLIGOSACCHARIDE GLUCOSIDASE"/>
    <property type="match status" value="1"/>
</dbReference>
<accession>A0A852U468</accession>
<dbReference type="SUPFAM" id="SSF48208">
    <property type="entry name" value="Six-hairpin glycosidases"/>
    <property type="match status" value="1"/>
</dbReference>
<evidence type="ECO:0000313" key="7">
    <source>
        <dbReference type="Proteomes" id="UP000589036"/>
    </source>
</evidence>
<dbReference type="Proteomes" id="UP000589036">
    <property type="component" value="Unassembled WGS sequence"/>
</dbReference>
<dbReference type="RefSeq" id="WP_218882612.1">
    <property type="nucleotide sequence ID" value="NZ_BAAAYY010000014.1"/>
</dbReference>
<dbReference type="GO" id="GO:0004573">
    <property type="term" value="F:Glc3Man9GlcNAc2 oligosaccharide glucosidase activity"/>
    <property type="evidence" value="ECO:0007669"/>
    <property type="project" value="InterPro"/>
</dbReference>
<dbReference type="Pfam" id="PF22422">
    <property type="entry name" value="MGH1-like_GH"/>
    <property type="match status" value="1"/>
</dbReference>
<keyword evidence="3" id="KW-0326">Glycosidase</keyword>
<evidence type="ECO:0000259" key="5">
    <source>
        <dbReference type="Pfam" id="PF22422"/>
    </source>
</evidence>
<keyword evidence="7" id="KW-1185">Reference proteome</keyword>
<dbReference type="InterPro" id="IPR012341">
    <property type="entry name" value="6hp_glycosidase-like_sf"/>
</dbReference>
<dbReference type="InterPro" id="IPR008928">
    <property type="entry name" value="6-hairpin_glycosidase_sf"/>
</dbReference>
<evidence type="ECO:0000256" key="1">
    <source>
        <dbReference type="ARBA" id="ARBA00010833"/>
    </source>
</evidence>
<comment type="similarity">
    <text evidence="1">Belongs to the glycosyl hydrolase 63 family.</text>
</comment>
<comment type="caution">
    <text evidence="6">The sequence shown here is derived from an EMBL/GenBank/DDBJ whole genome shotgun (WGS) entry which is preliminary data.</text>
</comment>
<dbReference type="InterPro" id="IPR004888">
    <property type="entry name" value="Glycoside_hydrolase_63"/>
</dbReference>
<dbReference type="GO" id="GO:0009311">
    <property type="term" value="P:oligosaccharide metabolic process"/>
    <property type="evidence" value="ECO:0007669"/>
    <property type="project" value="InterPro"/>
</dbReference>
<feature type="domain" description="Mannosylglycerate hydrolase MGH1-like glycoside hydrolase" evidence="5">
    <location>
        <begin position="94"/>
        <end position="482"/>
    </location>
</feature>
<organism evidence="6 7">
    <name type="scientific">Spinactinospora alkalitolerans</name>
    <dbReference type="NCBI Taxonomy" id="687207"/>
    <lineage>
        <taxon>Bacteria</taxon>
        <taxon>Bacillati</taxon>
        <taxon>Actinomycetota</taxon>
        <taxon>Actinomycetes</taxon>
        <taxon>Streptosporangiales</taxon>
        <taxon>Nocardiopsidaceae</taxon>
        <taxon>Spinactinospora</taxon>
    </lineage>
</organism>
<dbReference type="InterPro" id="IPR054491">
    <property type="entry name" value="MGH1-like_GH"/>
</dbReference>